<dbReference type="PANTHER" id="PTHR35798">
    <property type="entry name" value="CELL DIVISION PROTEIN SEPF"/>
    <property type="match status" value="1"/>
</dbReference>
<dbReference type="HAMAP" id="MF_01197">
    <property type="entry name" value="SepF"/>
    <property type="match status" value="1"/>
</dbReference>
<dbReference type="Proteomes" id="UP001224418">
    <property type="component" value="Unassembled WGS sequence"/>
</dbReference>
<evidence type="ECO:0000313" key="7">
    <source>
        <dbReference type="Proteomes" id="UP001224418"/>
    </source>
</evidence>
<dbReference type="InterPro" id="IPR038594">
    <property type="entry name" value="SepF-like_sf"/>
</dbReference>
<dbReference type="Pfam" id="PF04472">
    <property type="entry name" value="SepF"/>
    <property type="match status" value="1"/>
</dbReference>
<evidence type="ECO:0000313" key="6">
    <source>
        <dbReference type="EMBL" id="MDQ0480872.1"/>
    </source>
</evidence>
<comment type="function">
    <text evidence="4 5">Cell division protein that is part of the divisome complex and is recruited early to the Z-ring. Probably stimulates Z-ring formation, perhaps through the cross-linking of FtsZ protofilaments. Its function overlaps with FtsA.</text>
</comment>
<evidence type="ECO:0000256" key="2">
    <source>
        <dbReference type="ARBA" id="ARBA00023210"/>
    </source>
</evidence>
<keyword evidence="3 5" id="KW-0131">Cell cycle</keyword>
<keyword evidence="5" id="KW-0963">Cytoplasm</keyword>
<gene>
    <name evidence="5" type="primary">sepF</name>
    <name evidence="6" type="ORF">QOZ93_002622</name>
</gene>
<dbReference type="RefSeq" id="WP_307357123.1">
    <property type="nucleotide sequence ID" value="NZ_BAAACJ010000039.1"/>
</dbReference>
<comment type="subunit">
    <text evidence="5">Homodimer. Interacts with FtsZ.</text>
</comment>
<name>A0ABU0JUT7_HATLI</name>
<comment type="caution">
    <text evidence="6">The sequence shown here is derived from an EMBL/GenBank/DDBJ whole genome shotgun (WGS) entry which is preliminary data.</text>
</comment>
<keyword evidence="1 5" id="KW-0132">Cell division</keyword>
<dbReference type="InterPro" id="IPR023052">
    <property type="entry name" value="Cell_div_SepF"/>
</dbReference>
<evidence type="ECO:0000256" key="5">
    <source>
        <dbReference type="HAMAP-Rule" id="MF_01197"/>
    </source>
</evidence>
<sequence length="155" mass="17401">MSAKVFNKIMDMFCLDDEVDEVEEVCDKEDEVAAEEEEFENLPRSSSYKSSAKVVNLPTASNRPKVVIAKPYDFDEAATICDHLKNNRIVVINTKALELKIGQRLLDFIGGASYVLGGQIQEVEKGIYLLMPSNVEVSNTLKYELQNKGVFSFIK</sequence>
<comment type="similarity">
    <text evidence="5">Belongs to the SepF family.</text>
</comment>
<proteinExistence type="inferred from homology"/>
<comment type="subcellular location">
    <subcellularLocation>
        <location evidence="5">Cytoplasm</location>
    </subcellularLocation>
    <text evidence="5">Localizes to the division site, in a FtsZ-dependent manner.</text>
</comment>
<keyword evidence="2 5" id="KW-0717">Septation</keyword>
<dbReference type="PANTHER" id="PTHR35798:SF1">
    <property type="entry name" value="CELL DIVISION PROTEIN SEPF"/>
    <property type="match status" value="1"/>
</dbReference>
<evidence type="ECO:0000256" key="4">
    <source>
        <dbReference type="ARBA" id="ARBA00044936"/>
    </source>
</evidence>
<dbReference type="InterPro" id="IPR007561">
    <property type="entry name" value="Cell_div_SepF/SepF-rel"/>
</dbReference>
<dbReference type="EMBL" id="JAUSWN010000032">
    <property type="protein sequence ID" value="MDQ0480872.1"/>
    <property type="molecule type" value="Genomic_DNA"/>
</dbReference>
<dbReference type="Gene3D" id="3.30.110.150">
    <property type="entry name" value="SepF-like protein"/>
    <property type="match status" value="1"/>
</dbReference>
<accession>A0ABU0JUT7</accession>
<protein>
    <recommendedName>
        <fullName evidence="5">Cell division protein SepF</fullName>
    </recommendedName>
</protein>
<keyword evidence="7" id="KW-1185">Reference proteome</keyword>
<organism evidence="6 7">
    <name type="scientific">Hathewaya limosa</name>
    <name type="common">Clostridium limosum</name>
    <dbReference type="NCBI Taxonomy" id="1536"/>
    <lineage>
        <taxon>Bacteria</taxon>
        <taxon>Bacillati</taxon>
        <taxon>Bacillota</taxon>
        <taxon>Clostridia</taxon>
        <taxon>Eubacteriales</taxon>
        <taxon>Clostridiaceae</taxon>
        <taxon>Hathewaya</taxon>
    </lineage>
</organism>
<reference evidence="6 7" key="1">
    <citation type="submission" date="2023-07" db="EMBL/GenBank/DDBJ databases">
        <title>Genomic Encyclopedia of Type Strains, Phase IV (KMG-IV): sequencing the most valuable type-strain genomes for metagenomic binning, comparative biology and taxonomic classification.</title>
        <authorList>
            <person name="Goeker M."/>
        </authorList>
    </citation>
    <scope>NUCLEOTIDE SEQUENCE [LARGE SCALE GENOMIC DNA]</scope>
    <source>
        <strain evidence="6 7">DSM 1400</strain>
    </source>
</reference>
<evidence type="ECO:0000256" key="1">
    <source>
        <dbReference type="ARBA" id="ARBA00022618"/>
    </source>
</evidence>
<evidence type="ECO:0000256" key="3">
    <source>
        <dbReference type="ARBA" id="ARBA00023306"/>
    </source>
</evidence>